<sequence>MWCETTPLKLIDETLSDSIVGAEAEVLRCIQIGLLCVQERPDDRPDMSAAVLMLNGEKVLPKPKEPAFYPHQLGSSSGTTVLHSNNEVSITLLDAR</sequence>
<proteinExistence type="predicted"/>
<dbReference type="Proteomes" id="UP000242715">
    <property type="component" value="Unassembled WGS sequence"/>
</dbReference>
<reference evidence="2" key="1">
    <citation type="journal article" date="2017" name="Front. Plant Sci.">
        <title>Climate Clever Clovers: New Paradigm to Reduce the Environmental Footprint of Ruminants by Breeding Low Methanogenic Forages Utilizing Haplotype Variation.</title>
        <authorList>
            <person name="Kaur P."/>
            <person name="Appels R."/>
            <person name="Bayer P.E."/>
            <person name="Keeble-Gagnere G."/>
            <person name="Wang J."/>
            <person name="Hirakawa H."/>
            <person name="Shirasawa K."/>
            <person name="Vercoe P."/>
            <person name="Stefanova K."/>
            <person name="Durmic Z."/>
            <person name="Nichols P."/>
            <person name="Revell C."/>
            <person name="Isobe S.N."/>
            <person name="Edwards D."/>
            <person name="Erskine W."/>
        </authorList>
    </citation>
    <scope>NUCLEOTIDE SEQUENCE [LARGE SCALE GENOMIC DNA]</scope>
    <source>
        <strain evidence="2">cv. Daliak</strain>
    </source>
</reference>
<organism evidence="1 2">
    <name type="scientific">Trifolium subterraneum</name>
    <name type="common">Subterranean clover</name>
    <dbReference type="NCBI Taxonomy" id="3900"/>
    <lineage>
        <taxon>Eukaryota</taxon>
        <taxon>Viridiplantae</taxon>
        <taxon>Streptophyta</taxon>
        <taxon>Embryophyta</taxon>
        <taxon>Tracheophyta</taxon>
        <taxon>Spermatophyta</taxon>
        <taxon>Magnoliopsida</taxon>
        <taxon>eudicotyledons</taxon>
        <taxon>Gunneridae</taxon>
        <taxon>Pentapetalae</taxon>
        <taxon>rosids</taxon>
        <taxon>fabids</taxon>
        <taxon>Fabales</taxon>
        <taxon>Fabaceae</taxon>
        <taxon>Papilionoideae</taxon>
        <taxon>50 kb inversion clade</taxon>
        <taxon>NPAAA clade</taxon>
        <taxon>Hologalegina</taxon>
        <taxon>IRL clade</taxon>
        <taxon>Trifolieae</taxon>
        <taxon>Trifolium</taxon>
    </lineage>
</organism>
<protein>
    <recommendedName>
        <fullName evidence="3">S-locus receptor kinase C-terminal domain-containing protein</fullName>
    </recommendedName>
</protein>
<name>A0A2Z6M2G9_TRISU</name>
<dbReference type="Gene3D" id="1.10.510.10">
    <property type="entry name" value="Transferase(Phosphotransferase) domain 1"/>
    <property type="match status" value="1"/>
</dbReference>
<evidence type="ECO:0008006" key="3">
    <source>
        <dbReference type="Google" id="ProtNLM"/>
    </source>
</evidence>
<dbReference type="AlphaFoldDB" id="A0A2Z6M2G9"/>
<dbReference type="PANTHER" id="PTHR27006:SF605">
    <property type="entry name" value="COLD-RESPONSIVE PROTEIN KINASE 1-LIKE"/>
    <property type="match status" value="1"/>
</dbReference>
<dbReference type="EMBL" id="DF973333">
    <property type="protein sequence ID" value="GAU26331.1"/>
    <property type="molecule type" value="Genomic_DNA"/>
</dbReference>
<evidence type="ECO:0000313" key="1">
    <source>
        <dbReference type="EMBL" id="GAU26331.1"/>
    </source>
</evidence>
<dbReference type="PANTHER" id="PTHR27006">
    <property type="entry name" value="PROMASTIGOTE SURFACE ANTIGEN PROTEIN PSA"/>
    <property type="match status" value="1"/>
</dbReference>
<gene>
    <name evidence="1" type="ORF">TSUD_101640</name>
</gene>
<keyword evidence="2" id="KW-1185">Reference proteome</keyword>
<accession>A0A2Z6M2G9</accession>
<dbReference type="OrthoDB" id="1426384at2759"/>
<evidence type="ECO:0000313" key="2">
    <source>
        <dbReference type="Proteomes" id="UP000242715"/>
    </source>
</evidence>